<dbReference type="Proteomes" id="UP000094784">
    <property type="component" value="Unassembled WGS sequence"/>
</dbReference>
<dbReference type="EMBL" id="MECQ01000001">
    <property type="protein sequence ID" value="ODV57501.1"/>
    <property type="molecule type" value="Genomic_DNA"/>
</dbReference>
<evidence type="ECO:0000313" key="2">
    <source>
        <dbReference type="EMBL" id="ODV57501.1"/>
    </source>
</evidence>
<accession>A0A1E4RAK2</accession>
<reference evidence="2 3" key="1">
    <citation type="submission" date="2016-09" db="EMBL/GenBank/DDBJ databases">
        <title>Draft genome sequence of the soil isolate, Lysinibacillus fusiformis M5, a potential hypoxanthine producer.</title>
        <authorList>
            <person name="Gallegos-Monterrosa R."/>
            <person name="Maroti G."/>
            <person name="Balint B."/>
            <person name="Kovacs A.T."/>
        </authorList>
    </citation>
    <scope>NUCLEOTIDE SEQUENCE [LARGE SCALE GENOMIC DNA]</scope>
    <source>
        <strain evidence="2 3">M5</strain>
    </source>
</reference>
<evidence type="ECO:0000256" key="1">
    <source>
        <dbReference type="SAM" id="SignalP"/>
    </source>
</evidence>
<evidence type="ECO:0000313" key="3">
    <source>
        <dbReference type="Proteomes" id="UP000094784"/>
    </source>
</evidence>
<feature type="chain" id="PRO_5038622843" description="DUF4367 domain-containing protein" evidence="1">
    <location>
        <begin position="25"/>
        <end position="172"/>
    </location>
</feature>
<organism evidence="2 3">
    <name type="scientific">Lysinibacillus fusiformis</name>
    <dbReference type="NCBI Taxonomy" id="28031"/>
    <lineage>
        <taxon>Bacteria</taxon>
        <taxon>Bacillati</taxon>
        <taxon>Bacillota</taxon>
        <taxon>Bacilli</taxon>
        <taxon>Bacillales</taxon>
        <taxon>Bacillaceae</taxon>
        <taxon>Lysinibacillus</taxon>
    </lineage>
</organism>
<keyword evidence="1" id="KW-0732">Signal</keyword>
<dbReference type="OrthoDB" id="2450230at2"/>
<dbReference type="AlphaFoldDB" id="A0A1E4RAK2"/>
<comment type="caution">
    <text evidence="2">The sequence shown here is derived from an EMBL/GenBank/DDBJ whole genome shotgun (WGS) entry which is preliminary data.</text>
</comment>
<protein>
    <recommendedName>
        <fullName evidence="4">DUF4367 domain-containing protein</fullName>
    </recommendedName>
</protein>
<gene>
    <name evidence="2" type="ORF">BG258_17035</name>
</gene>
<feature type="signal peptide" evidence="1">
    <location>
        <begin position="1"/>
        <end position="24"/>
    </location>
</feature>
<evidence type="ECO:0008006" key="4">
    <source>
        <dbReference type="Google" id="ProtNLM"/>
    </source>
</evidence>
<proteinExistence type="predicted"/>
<dbReference type="RefSeq" id="WP_069482368.1">
    <property type="nucleotide sequence ID" value="NZ_JARTJZ010000010.1"/>
</dbReference>
<name>A0A1E4RAK2_9BACI</name>
<dbReference type="PROSITE" id="PS51257">
    <property type="entry name" value="PROKAR_LIPOPROTEIN"/>
    <property type="match status" value="1"/>
</dbReference>
<sequence length="172" mass="19591">MSYKWLQAIGLTLLLLMLSGCNQSIDEQIANGLQITETVFAEEPEEHTEEIGDINLYLPSNFKVEDSSDAYNIVISKGKESYILFINDREAQDSKLYYHLLKENEADKIIEETTYDKDGRFGFTAVLKTDDENEMELIVSSGGVKMTTISKAKHIEDNLREMTKIVHSVKMK</sequence>